<evidence type="ECO:0000313" key="1">
    <source>
        <dbReference type="EMBL" id="UJO15072.1"/>
    </source>
</evidence>
<gene>
    <name evidence="1" type="ORF">CLAFUR5_07838</name>
</gene>
<sequence length="131" mass="14643">MAEADLERALRIMRDYNALQNAQRAFTESTFDNRTSDFNTGCADHICLAKAPLKINPRIIRRWQRRIALDAMPDDNALQLASSEKSSSADFDSIALYEAISDGVSSVDSEGDAEQKQRWVVKARSMGCQVD</sequence>
<reference evidence="1" key="2">
    <citation type="journal article" date="2022" name="Microb. Genom.">
        <title>A chromosome-scale genome assembly of the tomato pathogen Cladosporium fulvum reveals a compartmentalized genome architecture and the presence of a dispensable chromosome.</title>
        <authorList>
            <person name="Zaccaron A.Z."/>
            <person name="Chen L.H."/>
            <person name="Samaras A."/>
            <person name="Stergiopoulos I."/>
        </authorList>
    </citation>
    <scope>NUCLEOTIDE SEQUENCE</scope>
    <source>
        <strain evidence="1">Race5_Kim</strain>
    </source>
</reference>
<accession>A0A9Q8LCV1</accession>
<protein>
    <submittedName>
        <fullName evidence="1">Uncharacterized protein</fullName>
    </submittedName>
</protein>
<dbReference type="GeneID" id="71987716"/>
<dbReference type="KEGG" id="ffu:CLAFUR5_07838"/>
<proteinExistence type="predicted"/>
<name>A0A9Q8LCV1_PASFU</name>
<organism evidence="1 2">
    <name type="scientific">Passalora fulva</name>
    <name type="common">Tomato leaf mold</name>
    <name type="synonym">Cladosporium fulvum</name>
    <dbReference type="NCBI Taxonomy" id="5499"/>
    <lineage>
        <taxon>Eukaryota</taxon>
        <taxon>Fungi</taxon>
        <taxon>Dikarya</taxon>
        <taxon>Ascomycota</taxon>
        <taxon>Pezizomycotina</taxon>
        <taxon>Dothideomycetes</taxon>
        <taxon>Dothideomycetidae</taxon>
        <taxon>Mycosphaerellales</taxon>
        <taxon>Mycosphaerellaceae</taxon>
        <taxon>Fulvia</taxon>
    </lineage>
</organism>
<dbReference type="RefSeq" id="XP_047759438.1">
    <property type="nucleotide sequence ID" value="XM_047906986.1"/>
</dbReference>
<evidence type="ECO:0000313" key="2">
    <source>
        <dbReference type="Proteomes" id="UP000756132"/>
    </source>
</evidence>
<dbReference type="AlphaFoldDB" id="A0A9Q8LCV1"/>
<reference evidence="1" key="1">
    <citation type="submission" date="2021-12" db="EMBL/GenBank/DDBJ databases">
        <authorList>
            <person name="Zaccaron A."/>
            <person name="Stergiopoulos I."/>
        </authorList>
    </citation>
    <scope>NUCLEOTIDE SEQUENCE</scope>
    <source>
        <strain evidence="1">Race5_Kim</strain>
    </source>
</reference>
<keyword evidence="2" id="KW-1185">Reference proteome</keyword>
<dbReference type="EMBL" id="CP090165">
    <property type="protein sequence ID" value="UJO15072.1"/>
    <property type="molecule type" value="Genomic_DNA"/>
</dbReference>
<dbReference type="Proteomes" id="UP000756132">
    <property type="component" value="Chromosome 3"/>
</dbReference>